<name>A0AA88XCE3_PINIB</name>
<gene>
    <name evidence="3" type="ORF">FSP39_000362</name>
</gene>
<dbReference type="Pfam" id="PF14723">
    <property type="entry name" value="SSFA2_C"/>
    <property type="match status" value="1"/>
</dbReference>
<feature type="region of interest" description="Disordered" evidence="1">
    <location>
        <begin position="1"/>
        <end position="145"/>
    </location>
</feature>
<dbReference type="AlphaFoldDB" id="A0AA88XCE3"/>
<feature type="compositionally biased region" description="Polar residues" evidence="1">
    <location>
        <begin position="522"/>
        <end position="537"/>
    </location>
</feature>
<comment type="caution">
    <text evidence="3">The sequence shown here is derived from an EMBL/GenBank/DDBJ whole genome shotgun (WGS) entry which is preliminary data.</text>
</comment>
<keyword evidence="4" id="KW-1185">Reference proteome</keyword>
<sequence>MSGMRFLSAVNQSHTFSSSLESKSDNESVLQNPKNREFLEKQGYYLRHSMDKKVESPLSKTGSGPDGKATKLSKAMSLDASERRKKFHQTRSRNFSQLETSGSDEPSDRGSYDDKRTVGFSRSFTSFENSDSFDSAEFNESRESPMDVFTQFSDDDLPQRSKVSLGDISPGLFNRRKTFSVDSKERSSEELIEPEEILGHATVPRTSAYSGGLQKIAELRKNQVNRFMTMQDADEDYVVSPITSPNLSKEPSLESTLTVTDMQKLKKKSSTLKNDSVFDDVDGEFTERETTPLASPKNVTFKLGDSRSQESEYPENIIFSCIIIGGMGRMESIQSDSSGFADGDAVTGDAVQEERASSLGSSVESDQTFRSFITVVGDQPPSPRLQVISPYSHDRNVRQEEPPSFRKVDVAVGTDDLNFLEEIPKSKEEVTLTPGGRIIDSRGETVKDKPYTSSVSLTPTITYQLHQRDKEKTTLDESGEDNSVVLTIELPTEWLQNGPSDTPPKSSVVSTLYKHIGPPQNMPKNSNKVASSTNDLISSSRHHATSSNSIDHSKTLTAKRQSYLSSSRVHPQWSSTPSVNVAKRQIPKLSENLTRSQIVSPKRTLFSKLEEDNRPKMPKKIAYHSEDDLLGSRPLSPSSVSDMDEFILPIRSNRDNPHTYRRFNRDLSFEDSNASLLSASESCLSLPGENMEYKKLLRLVNKPVSKKLLEEEIHLLQKALAKYRADLNSMEMVFTVKNKMAGSDMTPDERDELEQLKQIWEEVRMEIVETEQLLEQRLAGLAVGNDQFNPMLAMDVIHKVRLVHIITDHHNFIKGTLFSI</sequence>
<evidence type="ECO:0000313" key="4">
    <source>
        <dbReference type="Proteomes" id="UP001186944"/>
    </source>
</evidence>
<dbReference type="EMBL" id="VSWD01000014">
    <property type="protein sequence ID" value="KAK3082604.1"/>
    <property type="molecule type" value="Genomic_DNA"/>
</dbReference>
<dbReference type="Proteomes" id="UP001186944">
    <property type="component" value="Unassembled WGS sequence"/>
</dbReference>
<feature type="compositionally biased region" description="Polar residues" evidence="1">
    <location>
        <begin position="494"/>
        <end position="510"/>
    </location>
</feature>
<proteinExistence type="predicted"/>
<organism evidence="3 4">
    <name type="scientific">Pinctada imbricata</name>
    <name type="common">Atlantic pearl-oyster</name>
    <name type="synonym">Pinctada martensii</name>
    <dbReference type="NCBI Taxonomy" id="66713"/>
    <lineage>
        <taxon>Eukaryota</taxon>
        <taxon>Metazoa</taxon>
        <taxon>Spiralia</taxon>
        <taxon>Lophotrochozoa</taxon>
        <taxon>Mollusca</taxon>
        <taxon>Bivalvia</taxon>
        <taxon>Autobranchia</taxon>
        <taxon>Pteriomorphia</taxon>
        <taxon>Pterioida</taxon>
        <taxon>Pterioidea</taxon>
        <taxon>Pteriidae</taxon>
        <taxon>Pinctada</taxon>
    </lineage>
</organism>
<evidence type="ECO:0000259" key="2">
    <source>
        <dbReference type="Pfam" id="PF14723"/>
    </source>
</evidence>
<feature type="compositionally biased region" description="Polar residues" evidence="1">
    <location>
        <begin position="92"/>
        <end position="104"/>
    </location>
</feature>
<dbReference type="InterPro" id="IPR029326">
    <property type="entry name" value="SSFA2_C"/>
</dbReference>
<feature type="compositionally biased region" description="Polar residues" evidence="1">
    <location>
        <begin position="555"/>
        <end position="579"/>
    </location>
</feature>
<protein>
    <recommendedName>
        <fullName evidence="2">Sperm-specific antigen 2 C-terminal domain-containing protein</fullName>
    </recommendedName>
</protein>
<feature type="compositionally biased region" description="Basic and acidic residues" evidence="1">
    <location>
        <begin position="106"/>
        <end position="117"/>
    </location>
</feature>
<accession>A0AA88XCE3</accession>
<feature type="domain" description="Sperm-specific antigen 2 C-terminal" evidence="2">
    <location>
        <begin position="711"/>
        <end position="781"/>
    </location>
</feature>
<evidence type="ECO:0000313" key="3">
    <source>
        <dbReference type="EMBL" id="KAK3082604.1"/>
    </source>
</evidence>
<reference evidence="3" key="1">
    <citation type="submission" date="2019-08" db="EMBL/GenBank/DDBJ databases">
        <title>The improved chromosome-level genome for the pearl oyster Pinctada fucata martensii using PacBio sequencing and Hi-C.</title>
        <authorList>
            <person name="Zheng Z."/>
        </authorList>
    </citation>
    <scope>NUCLEOTIDE SEQUENCE</scope>
    <source>
        <strain evidence="3">ZZ-2019</strain>
        <tissue evidence="3">Adductor muscle</tissue>
    </source>
</reference>
<feature type="region of interest" description="Disordered" evidence="1">
    <location>
        <begin position="494"/>
        <end position="581"/>
    </location>
</feature>
<evidence type="ECO:0000256" key="1">
    <source>
        <dbReference type="SAM" id="MobiDB-lite"/>
    </source>
</evidence>
<feature type="compositionally biased region" description="Polar residues" evidence="1">
    <location>
        <begin position="120"/>
        <end position="133"/>
    </location>
</feature>